<feature type="transmembrane region" description="Helical" evidence="1">
    <location>
        <begin position="429"/>
        <end position="452"/>
    </location>
</feature>
<comment type="caution">
    <text evidence="2">The sequence shown here is derived from an EMBL/GenBank/DDBJ whole genome shotgun (WGS) entry which is preliminary data.</text>
</comment>
<feature type="transmembrane region" description="Helical" evidence="1">
    <location>
        <begin position="274"/>
        <end position="297"/>
    </location>
</feature>
<dbReference type="Proteomes" id="UP000640786">
    <property type="component" value="Unassembled WGS sequence"/>
</dbReference>
<gene>
    <name evidence="2" type="ORF">H9650_00460</name>
</gene>
<reference evidence="2 3" key="1">
    <citation type="submission" date="2020-08" db="EMBL/GenBank/DDBJ databases">
        <title>A Genomic Blueprint of the Chicken Gut Microbiome.</title>
        <authorList>
            <person name="Gilroy R."/>
            <person name="Ravi A."/>
            <person name="Getino M."/>
            <person name="Pursley I."/>
            <person name="Horton D.L."/>
            <person name="Alikhan N.-F."/>
            <person name="Baker D."/>
            <person name="Gharbi K."/>
            <person name="Hall N."/>
            <person name="Watson M."/>
            <person name="Adriaenssens E.M."/>
            <person name="Foster-Nyarko E."/>
            <person name="Jarju S."/>
            <person name="Secka A."/>
            <person name="Antonio M."/>
            <person name="Oren A."/>
            <person name="Chaudhuri R."/>
            <person name="La Ragione R.M."/>
            <person name="Hildebrand F."/>
            <person name="Pallen M.J."/>
        </authorList>
    </citation>
    <scope>NUCLEOTIDE SEQUENCE [LARGE SCALE GENOMIC DNA]</scope>
    <source>
        <strain evidence="2 3">Sa2BUA9</strain>
    </source>
</reference>
<organism evidence="2 3">
    <name type="scientific">Psychrobacillus faecigallinarum</name>
    <dbReference type="NCBI Taxonomy" id="2762235"/>
    <lineage>
        <taxon>Bacteria</taxon>
        <taxon>Bacillati</taxon>
        <taxon>Bacillota</taxon>
        <taxon>Bacilli</taxon>
        <taxon>Bacillales</taxon>
        <taxon>Bacillaceae</taxon>
        <taxon>Psychrobacillus</taxon>
    </lineage>
</organism>
<feature type="transmembrane region" description="Helical" evidence="1">
    <location>
        <begin position="384"/>
        <end position="403"/>
    </location>
</feature>
<feature type="transmembrane region" description="Helical" evidence="1">
    <location>
        <begin position="312"/>
        <end position="333"/>
    </location>
</feature>
<dbReference type="RefSeq" id="WP_191696338.1">
    <property type="nucleotide sequence ID" value="NZ_JACSQO010000001.1"/>
</dbReference>
<feature type="transmembrane region" description="Helical" evidence="1">
    <location>
        <begin position="203"/>
        <end position="222"/>
    </location>
</feature>
<feature type="transmembrane region" description="Helical" evidence="1">
    <location>
        <begin position="458"/>
        <end position="477"/>
    </location>
</feature>
<feature type="transmembrane region" description="Helical" evidence="1">
    <location>
        <begin position="57"/>
        <end position="81"/>
    </location>
</feature>
<sequence length="483" mass="55529">MIYFLGTSKEYLFFNLFISMALTYLLTAYFAVSVVFNQRDFNILSSLPISPKQIVKAKIISGLAFPIIIVGTLQIPIYFFLFYKYEIWEIVRAVIILTLINVMTALFLLFILSFSNRFRRLYSSSLLYFVTNTLLVVLIGVSPIMYFFEIINTDIMSLQFSSMSDIITTLSSSLKMYYSFSIQEPLIKVIVTPLLFKVSMIDFLVIVSSLMVICVLFFISTVKNTAVNYYKNGLLENSVENSVENMPKVKIYKTENIWSYYLQREWWIIQSEPYFKLQVILSLFLAPLFTFIFLIVAQMDLLKTGWLIDKELYIFGYMILFVSCVNNISGTPYSREGKNYAFSIVLPLDRRMVFLSKVATSSFISIASVVISYIIYLLFGRTDILSLLLLFITLVLIICYNLLSPIHDMRHPLVNWKTPSEAVKSNPNVLISLVSGSPILIFIAICHVWLLVLNVSQWIVAIIIALLTVAITMFTFIKVMRSI</sequence>
<feature type="transmembrane region" description="Helical" evidence="1">
    <location>
        <begin position="12"/>
        <end position="36"/>
    </location>
</feature>
<keyword evidence="1" id="KW-0812">Transmembrane</keyword>
<evidence type="ECO:0000313" key="2">
    <source>
        <dbReference type="EMBL" id="MBD7942570.1"/>
    </source>
</evidence>
<protein>
    <recommendedName>
        <fullName evidence="4">ABC transporter permease</fullName>
    </recommendedName>
</protein>
<feature type="transmembrane region" description="Helical" evidence="1">
    <location>
        <begin position="354"/>
        <end position="378"/>
    </location>
</feature>
<accession>A0ABR8R454</accession>
<keyword evidence="3" id="KW-1185">Reference proteome</keyword>
<evidence type="ECO:0008006" key="4">
    <source>
        <dbReference type="Google" id="ProtNLM"/>
    </source>
</evidence>
<name>A0ABR8R454_9BACI</name>
<feature type="transmembrane region" description="Helical" evidence="1">
    <location>
        <begin position="126"/>
        <end position="148"/>
    </location>
</feature>
<evidence type="ECO:0000256" key="1">
    <source>
        <dbReference type="SAM" id="Phobius"/>
    </source>
</evidence>
<dbReference type="EMBL" id="JACSQO010000001">
    <property type="protein sequence ID" value="MBD7942570.1"/>
    <property type="molecule type" value="Genomic_DNA"/>
</dbReference>
<keyword evidence="1" id="KW-0472">Membrane</keyword>
<evidence type="ECO:0000313" key="3">
    <source>
        <dbReference type="Proteomes" id="UP000640786"/>
    </source>
</evidence>
<feature type="transmembrane region" description="Helical" evidence="1">
    <location>
        <begin position="93"/>
        <end position="114"/>
    </location>
</feature>
<keyword evidence="1" id="KW-1133">Transmembrane helix</keyword>
<proteinExistence type="predicted"/>